<accession>A0A6C0AN71</accession>
<dbReference type="PROSITE" id="PS50966">
    <property type="entry name" value="ZF_SWIM"/>
    <property type="match status" value="1"/>
</dbReference>
<feature type="domain" description="RING-type" evidence="1">
    <location>
        <begin position="127"/>
        <end position="173"/>
    </location>
</feature>
<organism evidence="3">
    <name type="scientific">viral metagenome</name>
    <dbReference type="NCBI Taxonomy" id="1070528"/>
    <lineage>
        <taxon>unclassified sequences</taxon>
        <taxon>metagenomes</taxon>
        <taxon>organismal metagenomes</taxon>
    </lineage>
</organism>
<dbReference type="InterPro" id="IPR007527">
    <property type="entry name" value="Znf_SWIM"/>
</dbReference>
<proteinExistence type="predicted"/>
<sequence>MDVVLSETNVMKRKLKSLTERILFIDSYLIYDKSNSVEAVKCQILGSRNFLYELKIWKDDNSNIHCNCSCPDSSLRKNKCKHIYWFGTQKFGFMDSKYWTEELYDDFIYKNWLIDYSNNSREINKDCPICLEKINYSNEKTIRCRSKCNNSVHAICWNRYHYISGKTQCVFCRNELTNTIPI</sequence>
<evidence type="ECO:0008006" key="4">
    <source>
        <dbReference type="Google" id="ProtNLM"/>
    </source>
</evidence>
<evidence type="ECO:0000259" key="2">
    <source>
        <dbReference type="PROSITE" id="PS50966"/>
    </source>
</evidence>
<dbReference type="SUPFAM" id="SSF57850">
    <property type="entry name" value="RING/U-box"/>
    <property type="match status" value="1"/>
</dbReference>
<evidence type="ECO:0000313" key="3">
    <source>
        <dbReference type="EMBL" id="QHS80745.1"/>
    </source>
</evidence>
<name>A0A6C0AN71_9ZZZZ</name>
<dbReference type="PROSITE" id="PS50089">
    <property type="entry name" value="ZF_RING_2"/>
    <property type="match status" value="1"/>
</dbReference>
<dbReference type="PANTHER" id="PTHR21540">
    <property type="entry name" value="RING FINGER AND SWIM DOMAIN-CONTAINING PROTEIN 2"/>
    <property type="match status" value="1"/>
</dbReference>
<protein>
    <recommendedName>
        <fullName evidence="4">SWIM-type domain-containing protein</fullName>
    </recommendedName>
</protein>
<dbReference type="InterPro" id="IPR039903">
    <property type="entry name" value="Zswim2"/>
</dbReference>
<dbReference type="GO" id="GO:0008270">
    <property type="term" value="F:zinc ion binding"/>
    <property type="evidence" value="ECO:0007669"/>
    <property type="project" value="InterPro"/>
</dbReference>
<dbReference type="InterPro" id="IPR013083">
    <property type="entry name" value="Znf_RING/FYVE/PHD"/>
</dbReference>
<dbReference type="AlphaFoldDB" id="A0A6C0AN71"/>
<dbReference type="PANTHER" id="PTHR21540:SF0">
    <property type="entry name" value="PHD FAMILY PROTEIN"/>
    <property type="match status" value="1"/>
</dbReference>
<dbReference type="GO" id="GO:0061630">
    <property type="term" value="F:ubiquitin protein ligase activity"/>
    <property type="evidence" value="ECO:0007669"/>
    <property type="project" value="InterPro"/>
</dbReference>
<feature type="domain" description="SWIM-type" evidence="2">
    <location>
        <begin position="52"/>
        <end position="91"/>
    </location>
</feature>
<evidence type="ECO:0000259" key="1">
    <source>
        <dbReference type="PROSITE" id="PS50089"/>
    </source>
</evidence>
<dbReference type="Pfam" id="PF04434">
    <property type="entry name" value="SWIM"/>
    <property type="match status" value="1"/>
</dbReference>
<dbReference type="InterPro" id="IPR001841">
    <property type="entry name" value="Znf_RING"/>
</dbReference>
<dbReference type="Gene3D" id="3.30.40.10">
    <property type="entry name" value="Zinc/RING finger domain, C3HC4 (zinc finger)"/>
    <property type="match status" value="1"/>
</dbReference>
<reference evidence="3" key="1">
    <citation type="journal article" date="2020" name="Nature">
        <title>Giant virus diversity and host interactions through global metagenomics.</title>
        <authorList>
            <person name="Schulz F."/>
            <person name="Roux S."/>
            <person name="Paez-Espino D."/>
            <person name="Jungbluth S."/>
            <person name="Walsh D.A."/>
            <person name="Denef V.J."/>
            <person name="McMahon K.D."/>
            <person name="Konstantinidis K.T."/>
            <person name="Eloe-Fadrosh E.A."/>
            <person name="Kyrpides N.C."/>
            <person name="Woyke T."/>
        </authorList>
    </citation>
    <scope>NUCLEOTIDE SEQUENCE</scope>
    <source>
        <strain evidence="3">GVMAG-S-1091796-13</strain>
    </source>
</reference>
<dbReference type="EMBL" id="MN740717">
    <property type="protein sequence ID" value="QHS80745.1"/>
    <property type="molecule type" value="Genomic_DNA"/>
</dbReference>